<dbReference type="AlphaFoldDB" id="A0A6C2UCC1"/>
<keyword evidence="3" id="KW-1185">Reference proteome</keyword>
<feature type="transmembrane region" description="Helical" evidence="1">
    <location>
        <begin position="458"/>
        <end position="476"/>
    </location>
</feature>
<feature type="transmembrane region" description="Helical" evidence="1">
    <location>
        <begin position="622"/>
        <end position="640"/>
    </location>
</feature>
<dbReference type="EMBL" id="CAAHFG010000004">
    <property type="protein sequence ID" value="VGO17024.1"/>
    <property type="molecule type" value="Genomic_DNA"/>
</dbReference>
<feature type="transmembrane region" description="Helical" evidence="1">
    <location>
        <begin position="325"/>
        <end position="344"/>
    </location>
</feature>
<reference evidence="2 3" key="1">
    <citation type="submission" date="2019-04" db="EMBL/GenBank/DDBJ databases">
        <authorList>
            <person name="Van Vliet M D."/>
        </authorList>
    </citation>
    <scope>NUCLEOTIDE SEQUENCE [LARGE SCALE GENOMIC DNA]</scope>
    <source>
        <strain evidence="2 3">F1</strain>
    </source>
</reference>
<sequence>MEGLIILLVFVVFVLPLILSIVALVKVTSLRRDYEASRRAEQIPPAWKEPPLPEETPAKEIPDAFKVPEPVVSPPPIRPAAAKPPPAAPKPPKPKAGIEFMLGGKAASFAGIAILVIGIVLLVGYSIQQGWIGPGTRIILGLLCGGAMVGIGHFVERKDDRYQLFARVLTGGGGALFYFCVFAAYSIYQLIGVWMAGVGLVASAFAVFGLAMAYRSQAVGVLGVLGAFITPLLIGGDFDKGVFPLVYIAVINAPVILLGIKRNWQVLYNLSFVLTVIIFCIWLDWFGRSEWWIGLAFAVGYFLEYAALGLLKLRCEQRIAGRRIDIVRLLLASLLLLGAVYWILDDAGMDGWLGTAFLAMALLHIGLAAFAFKVLARFNEEILAFLAGGLVFATLALPAQLDGEWVSLGWAIEGVVLAWFAGRVRSRLLQCAAFLLGFFGIMKSLVFDVSLHDAPGNLFLNARFMVGLLSAALLGVQGWLAGRFDDETTPKWQEGLWWVAVLSALAVFFADTFWTIGPDEALAWVMTSLALLVAGAALVYFMPAQSSLQLLGGILLILVPLKLFLLDSWIGFDVGGYRMRAFANPAVYIQLFALAVVAFLLPRRMAGNSATYMLPSPDFSTLLNILSLAGALGVLTIELFRISNDWAGTAVTILWAVSAITLTIFGLARRRRAHRYFGLILIGLTTLKVLVVDSSELKGLERISAFIVTGVLLLLLSFAYQKASAYFHSLEDNNEEI</sequence>
<organism evidence="2 3">
    <name type="scientific">Pontiella desulfatans</name>
    <dbReference type="NCBI Taxonomy" id="2750659"/>
    <lineage>
        <taxon>Bacteria</taxon>
        <taxon>Pseudomonadati</taxon>
        <taxon>Kiritimatiellota</taxon>
        <taxon>Kiritimatiellia</taxon>
        <taxon>Kiritimatiellales</taxon>
        <taxon>Pontiellaceae</taxon>
        <taxon>Pontiella</taxon>
    </lineage>
</organism>
<evidence type="ECO:0000313" key="2">
    <source>
        <dbReference type="EMBL" id="VGO17024.1"/>
    </source>
</evidence>
<feature type="transmembrane region" description="Helical" evidence="1">
    <location>
        <begin position="356"/>
        <end position="375"/>
    </location>
</feature>
<evidence type="ECO:0008006" key="4">
    <source>
        <dbReference type="Google" id="ProtNLM"/>
    </source>
</evidence>
<feature type="transmembrane region" description="Helical" evidence="1">
    <location>
        <begin position="496"/>
        <end position="516"/>
    </location>
</feature>
<dbReference type="Proteomes" id="UP000366872">
    <property type="component" value="Unassembled WGS sequence"/>
</dbReference>
<feature type="transmembrane region" description="Helical" evidence="1">
    <location>
        <begin position="428"/>
        <end position="446"/>
    </location>
</feature>
<keyword evidence="1" id="KW-0812">Transmembrane</keyword>
<accession>A0A6C2UCC1</accession>
<feature type="transmembrane region" description="Helical" evidence="1">
    <location>
        <begin position="164"/>
        <end position="185"/>
    </location>
</feature>
<dbReference type="PANTHER" id="PTHR38434">
    <property type="entry name" value="BLL2549 PROTEIN"/>
    <property type="match status" value="1"/>
</dbReference>
<dbReference type="InterPro" id="IPR019286">
    <property type="entry name" value="DUF2339_TM"/>
</dbReference>
<protein>
    <recommendedName>
        <fullName evidence="4">DUF2339 domain-containing protein</fullName>
    </recommendedName>
</protein>
<feature type="transmembrane region" description="Helical" evidence="1">
    <location>
        <begin position="6"/>
        <end position="25"/>
    </location>
</feature>
<keyword evidence="1" id="KW-0472">Membrane</keyword>
<feature type="transmembrane region" description="Helical" evidence="1">
    <location>
        <begin position="548"/>
        <end position="570"/>
    </location>
</feature>
<dbReference type="PANTHER" id="PTHR38434:SF1">
    <property type="entry name" value="BLL2549 PROTEIN"/>
    <property type="match status" value="1"/>
</dbReference>
<evidence type="ECO:0000313" key="3">
    <source>
        <dbReference type="Proteomes" id="UP000366872"/>
    </source>
</evidence>
<name>A0A6C2UCC1_PONDE</name>
<feature type="transmembrane region" description="Helical" evidence="1">
    <location>
        <begin position="267"/>
        <end position="285"/>
    </location>
</feature>
<feature type="transmembrane region" description="Helical" evidence="1">
    <location>
        <begin position="522"/>
        <end position="541"/>
    </location>
</feature>
<feature type="transmembrane region" description="Helical" evidence="1">
    <location>
        <begin position="582"/>
        <end position="601"/>
    </location>
</feature>
<dbReference type="RefSeq" id="WP_136082527.1">
    <property type="nucleotide sequence ID" value="NZ_CAAHFG010000004.1"/>
</dbReference>
<feature type="transmembrane region" description="Helical" evidence="1">
    <location>
        <begin position="218"/>
        <end position="236"/>
    </location>
</feature>
<feature type="transmembrane region" description="Helical" evidence="1">
    <location>
        <begin position="131"/>
        <end position="152"/>
    </location>
</feature>
<keyword evidence="1" id="KW-1133">Transmembrane helix</keyword>
<feature type="transmembrane region" description="Helical" evidence="1">
    <location>
        <begin position="675"/>
        <end position="691"/>
    </location>
</feature>
<feature type="transmembrane region" description="Helical" evidence="1">
    <location>
        <begin position="242"/>
        <end position="260"/>
    </location>
</feature>
<feature type="transmembrane region" description="Helical" evidence="1">
    <location>
        <begin position="382"/>
        <end position="399"/>
    </location>
</feature>
<feature type="transmembrane region" description="Helical" evidence="1">
    <location>
        <begin position="646"/>
        <end position="668"/>
    </location>
</feature>
<feature type="transmembrane region" description="Helical" evidence="1">
    <location>
        <begin position="191"/>
        <end position="211"/>
    </location>
</feature>
<proteinExistence type="predicted"/>
<gene>
    <name evidence="2" type="ORF">PDESU_05618</name>
</gene>
<feature type="transmembrane region" description="Helical" evidence="1">
    <location>
        <begin position="106"/>
        <end position="125"/>
    </location>
</feature>
<feature type="transmembrane region" description="Helical" evidence="1">
    <location>
        <begin position="405"/>
        <end position="421"/>
    </location>
</feature>
<evidence type="ECO:0000256" key="1">
    <source>
        <dbReference type="SAM" id="Phobius"/>
    </source>
</evidence>
<feature type="transmembrane region" description="Helical" evidence="1">
    <location>
        <begin position="703"/>
        <end position="720"/>
    </location>
</feature>
<dbReference type="Pfam" id="PF10101">
    <property type="entry name" value="DUF2339"/>
    <property type="match status" value="1"/>
</dbReference>
<feature type="transmembrane region" description="Helical" evidence="1">
    <location>
        <begin position="291"/>
        <end position="313"/>
    </location>
</feature>